<proteinExistence type="predicted"/>
<dbReference type="AlphaFoldDB" id="A0A5N5DW58"/>
<dbReference type="InterPro" id="IPR016039">
    <property type="entry name" value="Thiolase-like"/>
</dbReference>
<dbReference type="GO" id="GO:0006635">
    <property type="term" value="P:fatty acid beta-oxidation"/>
    <property type="evidence" value="ECO:0007669"/>
    <property type="project" value="TreeGrafter"/>
</dbReference>
<reference evidence="4 5" key="1">
    <citation type="journal article" date="2017" name="Poromechanics V (2013)">
        <title>Genomic Characterization of the Arsenic-Tolerant Actinobacterium, &lt;i&gt;Rhodococcus erythropolis&lt;/i&gt; S43.</title>
        <authorList>
            <person name="Retamal-Morales G."/>
            <person name="Mehnert M."/>
            <person name="Schwabe R."/>
            <person name="Tischler D."/>
            <person name="Schloemann M."/>
            <person name="Levican G.J."/>
        </authorList>
    </citation>
    <scope>NUCLEOTIDE SEQUENCE [LARGE SCALE GENOMIC DNA]</scope>
    <source>
        <strain evidence="4 5">S43</strain>
    </source>
</reference>
<keyword evidence="2" id="KW-0443">Lipid metabolism</keyword>
<comment type="caution">
    <text evidence="4">The sequence shown here is derived from an EMBL/GenBank/DDBJ whole genome shotgun (WGS) entry which is preliminary data.</text>
</comment>
<feature type="non-terminal residue" evidence="4">
    <location>
        <position position="126"/>
    </location>
</feature>
<dbReference type="PANTHER" id="PTHR43853:SF8">
    <property type="entry name" value="3-KETOACYL-COA THIOLASE, PEROXISOMAL"/>
    <property type="match status" value="1"/>
</dbReference>
<dbReference type="InterPro" id="IPR020616">
    <property type="entry name" value="Thiolase_N"/>
</dbReference>
<dbReference type="GO" id="GO:0003988">
    <property type="term" value="F:acetyl-CoA C-acyltransferase activity"/>
    <property type="evidence" value="ECO:0007669"/>
    <property type="project" value="TreeGrafter"/>
</dbReference>
<dbReference type="Gene3D" id="3.40.47.10">
    <property type="match status" value="1"/>
</dbReference>
<sequence length="126" mass="12777">MRQAVIVSTARTPIGKAYRGAFNNTQAQELAAHAISNAVQRAGLEGGEVEDVILGAALQQGSSGGNVARQAVLRAGLPDSVSGMTIDRQCSSGLMAIATAAKQIVDDGMQIAVGGGVESISLVQND</sequence>
<dbReference type="PANTHER" id="PTHR43853">
    <property type="entry name" value="3-KETOACYL-COA THIOLASE, PEROXISOMAL"/>
    <property type="match status" value="1"/>
</dbReference>
<accession>A0A5N5DW58</accession>
<evidence type="ECO:0000313" key="5">
    <source>
        <dbReference type="Proteomes" id="UP000325576"/>
    </source>
</evidence>
<name>A0A5N5DW58_RHOER</name>
<dbReference type="GO" id="GO:0010124">
    <property type="term" value="P:phenylacetate catabolic process"/>
    <property type="evidence" value="ECO:0007669"/>
    <property type="project" value="TreeGrafter"/>
</dbReference>
<dbReference type="InterPro" id="IPR050215">
    <property type="entry name" value="Thiolase-like_sf_Thiolase"/>
</dbReference>
<organism evidence="4 5">
    <name type="scientific">Rhodococcus erythropolis</name>
    <name type="common">Arthrobacter picolinophilus</name>
    <dbReference type="NCBI Taxonomy" id="1833"/>
    <lineage>
        <taxon>Bacteria</taxon>
        <taxon>Bacillati</taxon>
        <taxon>Actinomycetota</taxon>
        <taxon>Actinomycetes</taxon>
        <taxon>Mycobacteriales</taxon>
        <taxon>Nocardiaceae</taxon>
        <taxon>Rhodococcus</taxon>
        <taxon>Rhodococcus erythropolis group</taxon>
    </lineage>
</organism>
<dbReference type="Proteomes" id="UP000325576">
    <property type="component" value="Unassembled WGS sequence"/>
</dbReference>
<dbReference type="Pfam" id="PF00108">
    <property type="entry name" value="Thiolase_N"/>
    <property type="match status" value="1"/>
</dbReference>
<feature type="domain" description="Thiolase N-terminal" evidence="3">
    <location>
        <begin position="5"/>
        <end position="124"/>
    </location>
</feature>
<dbReference type="EMBL" id="MRBO01000702">
    <property type="protein sequence ID" value="KAB2582329.1"/>
    <property type="molecule type" value="Genomic_DNA"/>
</dbReference>
<keyword evidence="1" id="KW-0276">Fatty acid metabolism</keyword>
<evidence type="ECO:0000256" key="1">
    <source>
        <dbReference type="ARBA" id="ARBA00022832"/>
    </source>
</evidence>
<dbReference type="SUPFAM" id="SSF53901">
    <property type="entry name" value="Thiolase-like"/>
    <property type="match status" value="1"/>
</dbReference>
<evidence type="ECO:0000313" key="4">
    <source>
        <dbReference type="EMBL" id="KAB2582329.1"/>
    </source>
</evidence>
<protein>
    <submittedName>
        <fullName evidence="4">Acetyl-CoA acetyltransferase</fullName>
    </submittedName>
</protein>
<keyword evidence="4" id="KW-0808">Transferase</keyword>
<gene>
    <name evidence="4" type="ORF">BS297_26345</name>
</gene>
<evidence type="ECO:0000256" key="2">
    <source>
        <dbReference type="ARBA" id="ARBA00023098"/>
    </source>
</evidence>
<evidence type="ECO:0000259" key="3">
    <source>
        <dbReference type="Pfam" id="PF00108"/>
    </source>
</evidence>